<comment type="catalytic activity">
    <reaction evidence="11">
        <text>a CDP-1,2-diacyl-sn-glycerol + a 1,2-diacyl-sn-glycero-3-phospho-(1'-sn-glycerol) = a cardiolipin + CMP + H(+)</text>
        <dbReference type="Rhea" id="RHEA:32931"/>
        <dbReference type="ChEBI" id="CHEBI:15378"/>
        <dbReference type="ChEBI" id="CHEBI:58332"/>
        <dbReference type="ChEBI" id="CHEBI:60377"/>
        <dbReference type="ChEBI" id="CHEBI:62237"/>
        <dbReference type="ChEBI" id="CHEBI:64716"/>
        <dbReference type="EC" id="2.7.8.41"/>
    </reaction>
</comment>
<name>A0ABN7B7W9_9HEMI</name>
<organism evidence="13 14">
    <name type="scientific">Nesidiocoris tenuis</name>
    <dbReference type="NCBI Taxonomy" id="355587"/>
    <lineage>
        <taxon>Eukaryota</taxon>
        <taxon>Metazoa</taxon>
        <taxon>Ecdysozoa</taxon>
        <taxon>Arthropoda</taxon>
        <taxon>Hexapoda</taxon>
        <taxon>Insecta</taxon>
        <taxon>Pterygota</taxon>
        <taxon>Neoptera</taxon>
        <taxon>Paraneoptera</taxon>
        <taxon>Hemiptera</taxon>
        <taxon>Heteroptera</taxon>
        <taxon>Panheteroptera</taxon>
        <taxon>Cimicomorpha</taxon>
        <taxon>Miridae</taxon>
        <taxon>Dicyphina</taxon>
        <taxon>Nesidiocoris</taxon>
    </lineage>
</organism>
<evidence type="ECO:0000313" key="13">
    <source>
        <dbReference type="EMBL" id="BET00491.1"/>
    </source>
</evidence>
<dbReference type="Gene3D" id="1.20.120.1760">
    <property type="match status" value="1"/>
</dbReference>
<dbReference type="PANTHER" id="PTHR14269:SF60">
    <property type="entry name" value="CARDIOLIPIN SYNTHASE (CMP-FORMING)"/>
    <property type="match status" value="1"/>
</dbReference>
<evidence type="ECO:0000256" key="11">
    <source>
        <dbReference type="ARBA" id="ARBA00047433"/>
    </source>
</evidence>
<evidence type="ECO:0000256" key="5">
    <source>
        <dbReference type="ARBA" id="ARBA00022989"/>
    </source>
</evidence>
<keyword evidence="4 12" id="KW-0812">Transmembrane</keyword>
<keyword evidence="2" id="KW-0444">Lipid biosynthesis</keyword>
<dbReference type="PANTHER" id="PTHR14269">
    <property type="entry name" value="CDP-DIACYLGLYCEROL--GLYCEROL-3-PHOSPHATE 3-PHOSPHATIDYLTRANSFERASE-RELATED"/>
    <property type="match status" value="1"/>
</dbReference>
<evidence type="ECO:0000256" key="2">
    <source>
        <dbReference type="ARBA" id="ARBA00022516"/>
    </source>
</evidence>
<evidence type="ECO:0000256" key="8">
    <source>
        <dbReference type="ARBA" id="ARBA00023209"/>
    </source>
</evidence>
<evidence type="ECO:0000313" key="14">
    <source>
        <dbReference type="Proteomes" id="UP001307889"/>
    </source>
</evidence>
<dbReference type="InterPro" id="IPR000462">
    <property type="entry name" value="CDP-OH_P_trans"/>
</dbReference>
<proteinExistence type="predicted"/>
<keyword evidence="7 12" id="KW-0472">Membrane</keyword>
<keyword evidence="14" id="KW-1185">Reference proteome</keyword>
<dbReference type="InterPro" id="IPR050324">
    <property type="entry name" value="CDP-alcohol_PTase-I"/>
</dbReference>
<evidence type="ECO:0000256" key="9">
    <source>
        <dbReference type="ARBA" id="ARBA00023264"/>
    </source>
</evidence>
<evidence type="ECO:0000256" key="4">
    <source>
        <dbReference type="ARBA" id="ARBA00022692"/>
    </source>
</evidence>
<keyword evidence="6" id="KW-0443">Lipid metabolism</keyword>
<evidence type="ECO:0000256" key="7">
    <source>
        <dbReference type="ARBA" id="ARBA00023136"/>
    </source>
</evidence>
<evidence type="ECO:0000256" key="6">
    <source>
        <dbReference type="ARBA" id="ARBA00023098"/>
    </source>
</evidence>
<dbReference type="EC" id="2.7.8.41" evidence="10"/>
<gene>
    <name evidence="13" type="ORF">NTJ_13308</name>
</gene>
<evidence type="ECO:0000256" key="3">
    <source>
        <dbReference type="ARBA" id="ARBA00022679"/>
    </source>
</evidence>
<dbReference type="InterPro" id="IPR043130">
    <property type="entry name" value="CDP-OH_PTrfase_TM_dom"/>
</dbReference>
<accession>A0ABN7B7W9</accession>
<keyword evidence="3" id="KW-0808">Transferase</keyword>
<keyword evidence="5 12" id="KW-1133">Transmembrane helix</keyword>
<keyword evidence="9" id="KW-1208">Phospholipid metabolism</keyword>
<evidence type="ECO:0000256" key="1">
    <source>
        <dbReference type="ARBA" id="ARBA00004141"/>
    </source>
</evidence>
<evidence type="ECO:0000256" key="10">
    <source>
        <dbReference type="ARBA" id="ARBA00039001"/>
    </source>
</evidence>
<reference evidence="13 14" key="1">
    <citation type="submission" date="2023-09" db="EMBL/GenBank/DDBJ databases">
        <title>Nesidiocoris tenuis whole genome shotgun sequence.</title>
        <authorList>
            <person name="Shibata T."/>
            <person name="Shimoda M."/>
            <person name="Kobayashi T."/>
            <person name="Uehara T."/>
        </authorList>
    </citation>
    <scope>NUCLEOTIDE SEQUENCE [LARGE SCALE GENOMIC DNA]</scope>
    <source>
        <strain evidence="13 14">Japan</strain>
    </source>
</reference>
<protein>
    <recommendedName>
        <fullName evidence="10">cardiolipin synthase (CMP-forming)</fullName>
        <ecNumber evidence="10">2.7.8.41</ecNumber>
    </recommendedName>
</protein>
<comment type="subcellular location">
    <subcellularLocation>
        <location evidence="1">Membrane</location>
        <topology evidence="1">Multi-pass membrane protein</topology>
    </subcellularLocation>
</comment>
<feature type="transmembrane region" description="Helical" evidence="12">
    <location>
        <begin position="288"/>
        <end position="307"/>
    </location>
</feature>
<dbReference type="EMBL" id="AP028919">
    <property type="protein sequence ID" value="BET00491.1"/>
    <property type="molecule type" value="Genomic_DNA"/>
</dbReference>
<feature type="transmembrane region" description="Helical" evidence="12">
    <location>
        <begin position="249"/>
        <end position="268"/>
    </location>
</feature>
<dbReference type="Proteomes" id="UP001307889">
    <property type="component" value="Chromosome 11"/>
</dbReference>
<keyword evidence="8" id="KW-0594">Phospholipid biosynthesis</keyword>
<dbReference type="Pfam" id="PF01066">
    <property type="entry name" value="CDP-OH_P_transf"/>
    <property type="match status" value="1"/>
</dbReference>
<sequence>MASCFIADVVRAAGVVRIPKNALFSISNGNFLKSVFSTSTAARFGKDDQKTTFHYAVKGRVPRTETVAAAKKRLLQSKQNFKLKSDRLKTRIDEAKTVIRDKVQVIRRENIWTVPNILCVTRIAICPYLSYTILTADYKIALSIFVIAGISDYCDGVIARNFKSQSTVLGSLLDPLADKLLIGTVYLSMTYAGLLPTALTLIVMGRDVLLASAAFYLRYLSLPQPRSLTRYFDPSYPTVQMQPLAISKFNTVVQIFTAVASLAVPLYNESSHANSMVSTELATGCLTGLWWLTAATTLGSLFSYVRLSSSTYKMLQDSHKKEKGKNVS</sequence>
<evidence type="ECO:0000256" key="12">
    <source>
        <dbReference type="SAM" id="Phobius"/>
    </source>
</evidence>